<name>A0A4R6QPR2_9BURK</name>
<dbReference type="Pfam" id="PF07238">
    <property type="entry name" value="PilZ"/>
    <property type="match status" value="1"/>
</dbReference>
<comment type="caution">
    <text evidence="6">The sequence shown here is derived from an EMBL/GenBank/DDBJ whole genome shotgun (WGS) entry which is preliminary data.</text>
</comment>
<feature type="domain" description="Type III secretion system flagellar brake protein YcgR PilZN" evidence="5">
    <location>
        <begin position="16"/>
        <end position="119"/>
    </location>
</feature>
<dbReference type="InParanoid" id="A0A4R6QPR2"/>
<dbReference type="Gene3D" id="2.30.110.10">
    <property type="entry name" value="Electron Transport, Fmn-binding Protein, Chain A"/>
    <property type="match status" value="1"/>
</dbReference>
<dbReference type="RefSeq" id="WP_166652000.1">
    <property type="nucleotide sequence ID" value="NZ_SNXS01000003.1"/>
</dbReference>
<evidence type="ECO:0000259" key="4">
    <source>
        <dbReference type="Pfam" id="PF07238"/>
    </source>
</evidence>
<organism evidence="6 7">
    <name type="scientific">Roseateles toxinivorans</name>
    <dbReference type="NCBI Taxonomy" id="270368"/>
    <lineage>
        <taxon>Bacteria</taxon>
        <taxon>Pseudomonadati</taxon>
        <taxon>Pseudomonadota</taxon>
        <taxon>Betaproteobacteria</taxon>
        <taxon>Burkholderiales</taxon>
        <taxon>Sphaerotilaceae</taxon>
        <taxon>Roseateles</taxon>
    </lineage>
</organism>
<feature type="domain" description="PilZ" evidence="4">
    <location>
        <begin position="121"/>
        <end position="236"/>
    </location>
</feature>
<dbReference type="Pfam" id="PF07317">
    <property type="entry name" value="PilZN"/>
    <property type="match status" value="1"/>
</dbReference>
<dbReference type="Gene3D" id="2.40.10.220">
    <property type="entry name" value="predicted glycosyltransferase like domains"/>
    <property type="match status" value="1"/>
</dbReference>
<evidence type="ECO:0000256" key="1">
    <source>
        <dbReference type="ARBA" id="ARBA00022636"/>
    </source>
</evidence>
<proteinExistence type="predicted"/>
<evidence type="ECO:0000256" key="2">
    <source>
        <dbReference type="ARBA" id="ARBA00022741"/>
    </source>
</evidence>
<evidence type="ECO:0000313" key="6">
    <source>
        <dbReference type="EMBL" id="TDP71621.1"/>
    </source>
</evidence>
<keyword evidence="6" id="KW-0282">Flagellum</keyword>
<dbReference type="InterPro" id="IPR012349">
    <property type="entry name" value="Split_barrel_FMN-bd"/>
</dbReference>
<reference evidence="6 7" key="1">
    <citation type="submission" date="2019-03" db="EMBL/GenBank/DDBJ databases">
        <title>Genomic Encyclopedia of Type Strains, Phase IV (KMG-IV): sequencing the most valuable type-strain genomes for metagenomic binning, comparative biology and taxonomic classification.</title>
        <authorList>
            <person name="Goeker M."/>
        </authorList>
    </citation>
    <scope>NUCLEOTIDE SEQUENCE [LARGE SCALE GENOMIC DNA]</scope>
    <source>
        <strain evidence="6 7">DSM 16998</strain>
    </source>
</reference>
<dbReference type="Proteomes" id="UP000295361">
    <property type="component" value="Unassembled WGS sequence"/>
</dbReference>
<keyword evidence="6" id="KW-0966">Cell projection</keyword>
<protein>
    <submittedName>
        <fullName evidence="6">C-di-GMP-binding flagellar brake protein YcgR</fullName>
    </submittedName>
</protein>
<dbReference type="GO" id="GO:0035438">
    <property type="term" value="F:cyclic-di-GMP binding"/>
    <property type="evidence" value="ECO:0007669"/>
    <property type="project" value="InterPro"/>
</dbReference>
<keyword evidence="6" id="KW-0969">Cilium</keyword>
<dbReference type="AlphaFoldDB" id="A0A4R6QPR2"/>
<dbReference type="EMBL" id="SNXS01000003">
    <property type="protein sequence ID" value="TDP71621.1"/>
    <property type="molecule type" value="Genomic_DNA"/>
</dbReference>
<gene>
    <name evidence="6" type="ORF">DES47_103603</name>
</gene>
<keyword evidence="2" id="KW-0547">Nucleotide-binding</keyword>
<keyword evidence="7" id="KW-1185">Reference proteome</keyword>
<keyword evidence="3" id="KW-0975">Bacterial flagellum</keyword>
<accession>A0A4R6QPR2</accession>
<evidence type="ECO:0000256" key="3">
    <source>
        <dbReference type="ARBA" id="ARBA00023143"/>
    </source>
</evidence>
<evidence type="ECO:0000259" key="5">
    <source>
        <dbReference type="Pfam" id="PF07317"/>
    </source>
</evidence>
<evidence type="ECO:0000313" key="7">
    <source>
        <dbReference type="Proteomes" id="UP000295361"/>
    </source>
</evidence>
<dbReference type="InterPro" id="IPR009875">
    <property type="entry name" value="PilZ_domain"/>
</dbReference>
<dbReference type="InterPro" id="IPR009926">
    <property type="entry name" value="T3SS_YcgR_PilZN"/>
</dbReference>
<keyword evidence="1" id="KW-0973">c-di-GMP</keyword>
<sequence length="248" mass="27102">MPTLTQPEPTPPELSLKAPAEILGLLREIQDQGLVLTLAAPDGGHYSTTLAAIDTDSQNLSFSADRVDRSLHQLIEAGDVVAVAYLDRIKLQFQLANPMLVNGPQGSTLRADLPSEMFRFQRRSAYRVQPLDASAPRATLPHPTSPSQSLYLRILDVSASGVALLAPAELMAQPPWQAGQLIAPVQLQLDRSTQLDLRLRVQHVSQLSGSAGGVQLGCAFDELSALATRDLQRYIDQTQKRRRVLQTR</sequence>